<evidence type="ECO:0000259" key="1">
    <source>
        <dbReference type="Pfam" id="PF19189"/>
    </source>
</evidence>
<dbReference type="PANTHER" id="PTHR28066">
    <property type="entry name" value="37S RIBOSOMAL PROTEIN MRP10, MITOCHONDRIAL"/>
    <property type="match status" value="1"/>
</dbReference>
<name>A0A871R0X5_DEKBR</name>
<feature type="domain" description="Mtf2-like C-terminal" evidence="1">
    <location>
        <begin position="228"/>
        <end position="408"/>
    </location>
</feature>
<accession>A0A871R0X5</accession>
<proteinExistence type="predicted"/>
<protein>
    <recommendedName>
        <fullName evidence="1">Mtf2-like C-terminal domain-containing protein</fullName>
    </recommendedName>
</protein>
<dbReference type="InterPro" id="IPR043837">
    <property type="entry name" value="Mtf2-like_C"/>
</dbReference>
<dbReference type="RefSeq" id="XP_041136630.1">
    <property type="nucleotide sequence ID" value="XM_041283278.1"/>
</dbReference>
<dbReference type="PANTHER" id="PTHR28066:SF1">
    <property type="entry name" value="SMALL RIBOSOMAL SUBUNIT PROTEIN MS37"/>
    <property type="match status" value="1"/>
</dbReference>
<dbReference type="GO" id="GO:0005763">
    <property type="term" value="C:mitochondrial small ribosomal subunit"/>
    <property type="evidence" value="ECO:0007669"/>
    <property type="project" value="TreeGrafter"/>
</dbReference>
<dbReference type="AlphaFoldDB" id="A0A871R0X5"/>
<dbReference type="Proteomes" id="UP000663131">
    <property type="component" value="Chromosome 7"/>
</dbReference>
<dbReference type="KEGG" id="bbrx:BRETT_004789"/>
<reference evidence="2" key="2">
    <citation type="journal article" name="BMC Genomics">
        <title>New genome assemblies reveal patterns of domestication and adaptation across Brettanomyces (Dekkera) species.</title>
        <authorList>
            <person name="Roach M.J."/>
            <person name="Borneman A.R."/>
        </authorList>
    </citation>
    <scope>NUCLEOTIDE SEQUENCE</scope>
    <source>
        <strain evidence="2">UCD 2041</strain>
    </source>
</reference>
<dbReference type="GO" id="GO:0003735">
    <property type="term" value="F:structural constituent of ribosome"/>
    <property type="evidence" value="ECO:0007669"/>
    <property type="project" value="InterPro"/>
</dbReference>
<dbReference type="OrthoDB" id="2444174at2759"/>
<gene>
    <name evidence="2" type="ORF">BRETT_004789</name>
</gene>
<dbReference type="InterPro" id="IPR017264">
    <property type="entry name" value="Ribosomal_mS37_fun"/>
</dbReference>
<evidence type="ECO:0000313" key="3">
    <source>
        <dbReference type="Proteomes" id="UP000663131"/>
    </source>
</evidence>
<dbReference type="GeneID" id="64576712"/>
<dbReference type="Pfam" id="PF19189">
    <property type="entry name" value="Mtf2"/>
    <property type="match status" value="1"/>
</dbReference>
<reference evidence="2" key="1">
    <citation type="submission" date="2020-10" db="EMBL/GenBank/DDBJ databases">
        <authorList>
            <person name="Palmer J.M."/>
        </authorList>
    </citation>
    <scope>NUCLEOTIDE SEQUENCE</scope>
    <source>
        <strain evidence="2">UCD 2041</strain>
    </source>
</reference>
<dbReference type="GO" id="GO:0032543">
    <property type="term" value="P:mitochondrial translation"/>
    <property type="evidence" value="ECO:0007669"/>
    <property type="project" value="InterPro"/>
</dbReference>
<sequence>MRAPAKSSLPPLPRLRVRNQIAKQQANPCLVIMTQMLNCWASNGEGSSLCKELETQLKSCMNKGGKVPPPPKPTLNYHASRLLPKIHKTKDVDEGIKAVEKGPDLAKTTGEVESSEDPADFLKKIINDSKRSLKFDKIYKEFSESVSNTAPMSSFEEQKSFHKIFNYLKNEHGSIGITDTVKRITGFYDLNQNLELNGNGRDNSSVVTKQALISKKFNSNSENTHAYKMALKPTLEKINQFQNSGQMLGFIRRNLLQSFLENDEFTKNHTIAVIKEISLKKPEHPMVDRVTLPILLEYCLNSLTNDFNSLDETLVLVNYIKKHQSIELYEFGMNIDVYNSLLRQIWVKTENLQMISRIVDELCVNAIKPDLVTYITLAEIYLKCMNVKDSLNAEPYLLWGNSEDIHKISHFLENIET</sequence>
<evidence type="ECO:0000313" key="2">
    <source>
        <dbReference type="EMBL" id="QOU20137.1"/>
    </source>
</evidence>
<dbReference type="EMBL" id="CP063135">
    <property type="protein sequence ID" value="QOU20137.1"/>
    <property type="molecule type" value="Genomic_DNA"/>
</dbReference>
<organism evidence="2 3">
    <name type="scientific">Dekkera bruxellensis</name>
    <name type="common">Brettanomyces custersii</name>
    <dbReference type="NCBI Taxonomy" id="5007"/>
    <lineage>
        <taxon>Eukaryota</taxon>
        <taxon>Fungi</taxon>
        <taxon>Dikarya</taxon>
        <taxon>Ascomycota</taxon>
        <taxon>Saccharomycotina</taxon>
        <taxon>Pichiomycetes</taxon>
        <taxon>Pichiales</taxon>
        <taxon>Pichiaceae</taxon>
        <taxon>Brettanomyces</taxon>
    </lineage>
</organism>